<dbReference type="Gene3D" id="3.30.70.1070">
    <property type="entry name" value="Sporulation related repeat"/>
    <property type="match status" value="1"/>
</dbReference>
<accession>C0QRC2</accession>
<feature type="region of interest" description="Disordered" evidence="1">
    <location>
        <begin position="185"/>
        <end position="230"/>
    </location>
</feature>
<feature type="domain" description="SPOR" evidence="2">
    <location>
        <begin position="97"/>
        <end position="174"/>
    </location>
</feature>
<dbReference type="OrthoDB" id="8987at2"/>
<dbReference type="RefSeq" id="WP_012675831.1">
    <property type="nucleotide sequence ID" value="NC_012440.1"/>
</dbReference>
<feature type="compositionally biased region" description="Basic and acidic residues" evidence="1">
    <location>
        <begin position="256"/>
        <end position="273"/>
    </location>
</feature>
<dbReference type="GO" id="GO:0042834">
    <property type="term" value="F:peptidoglycan binding"/>
    <property type="evidence" value="ECO:0007669"/>
    <property type="project" value="InterPro"/>
</dbReference>
<dbReference type="KEGG" id="pmx:PERMA_1450"/>
<dbReference type="SUPFAM" id="SSF110997">
    <property type="entry name" value="Sporulation related repeat"/>
    <property type="match status" value="1"/>
</dbReference>
<dbReference type="PROSITE" id="PS51724">
    <property type="entry name" value="SPOR"/>
    <property type="match status" value="1"/>
</dbReference>
<sequence length="864" mass="101477">MKRRYLITALVSVATLASIGILSEYSIDFETFEDYNEAKKYIEKLPPVFKDNLDLVKQEDGKYSLRYSVFKENIPKGSLPLGLKVASAQSESQVFQAKEEYLYSLQLASFKREENARKFLEKLPPEIKENTFIYKTNSGYYTVRYGLFDSYKLIKEVQKTFPYESILVKSLISKVSDYLKKEEKKEEKLAEKQPEEKKSEEKVEAAVPVVPPPVSEKPSVTPPAVAKTEGEIEKVPEAAPEKPVVEEEKLIEEIQQIPEEKEKVQQPELVSEKELEDTSSLDITEFEEEEELTLFEEEKVEIPLYKKILGGLLFIPAYMWTHKQRGFWGKIEFTYKKENYKDQYRKTTRDSFKQYYELNYDGYVYSPRLATYRLGVSFMKEDSTLKTDEYKSDSTSKLWGYNIDISLLKSSPFPVNIFAKRTQSPLWYTYYDRTSYVERKTDSYGIFGSFNFVKSRISYGYKNTKANSVGIDFEEYRKTKEYMVSYGKTNTNSSINITLQKNIDDYTQKYLTINSFRDVYQDINNIKFDYNLRPSKTANLRAYARYYSNSYTDLKDYTGNINFNWMPSEKLYSSVSLNLSRNESIYSDITYLTFNENISYTINENWNLTHNLLLFVSRGSDADINLLNTGANLNYSKQVSETLNIFGGVGVTGQIETNRIERYGGTLSLNGGLSKKFSFLDSQFLISGSGSKYRSSKDDRNDTYSITERLTSQLSKNMKFDHYTTYYYQDSRYYVKDKEFTTTSYENIETSNAIRYHSKLGWKGVFGSGIGFKYYKGKNRKERFYPFGNLNLTYKFTKRLLYKFSIDVYRDTYYNKNYAVAKTGIDYRIRSLYFNWDLQYFYEDSDYYGKRRNYVTYFKVYRPF</sequence>
<reference evidence="3 4" key="1">
    <citation type="journal article" date="2009" name="J. Bacteriol.">
        <title>Complete and draft genome sequences of six members of the Aquificales.</title>
        <authorList>
            <person name="Reysenbach A.L."/>
            <person name="Hamamura N."/>
            <person name="Podar M."/>
            <person name="Griffiths E."/>
            <person name="Ferreira S."/>
            <person name="Hochstein R."/>
            <person name="Heidelberg J."/>
            <person name="Johnson J."/>
            <person name="Mead D."/>
            <person name="Pohorille A."/>
            <person name="Sarmiento M."/>
            <person name="Schweighofer K."/>
            <person name="Seshadri R."/>
            <person name="Voytek M.A."/>
        </authorList>
    </citation>
    <scope>NUCLEOTIDE SEQUENCE [LARGE SCALE GENOMIC DNA]</scope>
    <source>
        <strain evidence="4">DSM 14350 / EX-H1</strain>
    </source>
</reference>
<proteinExistence type="predicted"/>
<dbReference type="eggNOG" id="COG3188">
    <property type="taxonomic scope" value="Bacteria"/>
</dbReference>
<evidence type="ECO:0000313" key="4">
    <source>
        <dbReference type="Proteomes" id="UP000001366"/>
    </source>
</evidence>
<dbReference type="InterPro" id="IPR036680">
    <property type="entry name" value="SPOR-like_sf"/>
</dbReference>
<evidence type="ECO:0000256" key="1">
    <source>
        <dbReference type="SAM" id="MobiDB-lite"/>
    </source>
</evidence>
<dbReference type="STRING" id="123214.PERMA_1450"/>
<dbReference type="PaxDb" id="123214-PERMA_1450"/>
<dbReference type="Proteomes" id="UP000001366">
    <property type="component" value="Chromosome"/>
</dbReference>
<organism evidence="3 4">
    <name type="scientific">Persephonella marina (strain DSM 14350 / EX-H1)</name>
    <dbReference type="NCBI Taxonomy" id="123214"/>
    <lineage>
        <taxon>Bacteria</taxon>
        <taxon>Pseudomonadati</taxon>
        <taxon>Aquificota</taxon>
        <taxon>Aquificia</taxon>
        <taxon>Aquificales</taxon>
        <taxon>Hydrogenothermaceae</taxon>
        <taxon>Persephonella</taxon>
    </lineage>
</organism>
<evidence type="ECO:0000259" key="2">
    <source>
        <dbReference type="PROSITE" id="PS51724"/>
    </source>
</evidence>
<protein>
    <recommendedName>
        <fullName evidence="2">SPOR domain-containing protein</fullName>
    </recommendedName>
</protein>
<feature type="compositionally biased region" description="Basic and acidic residues" evidence="1">
    <location>
        <begin position="185"/>
        <end position="204"/>
    </location>
</feature>
<keyword evidence="4" id="KW-1185">Reference proteome</keyword>
<dbReference type="EMBL" id="CP001230">
    <property type="protein sequence ID" value="ACO03592.1"/>
    <property type="molecule type" value="Genomic_DNA"/>
</dbReference>
<dbReference type="InterPro" id="IPR007730">
    <property type="entry name" value="SPOR-like_dom"/>
</dbReference>
<name>C0QRC2_PERMH</name>
<feature type="region of interest" description="Disordered" evidence="1">
    <location>
        <begin position="256"/>
        <end position="280"/>
    </location>
</feature>
<evidence type="ECO:0000313" key="3">
    <source>
        <dbReference type="EMBL" id="ACO03592.1"/>
    </source>
</evidence>
<dbReference type="Pfam" id="PF05036">
    <property type="entry name" value="SPOR"/>
    <property type="match status" value="1"/>
</dbReference>
<dbReference type="AlphaFoldDB" id="C0QRC2"/>
<dbReference type="HOGENOM" id="CLU_331451_0_0_0"/>
<gene>
    <name evidence="3" type="ordered locus">PERMA_1450</name>
</gene>